<dbReference type="PANTHER" id="PTHR28601:SF1">
    <property type="entry name" value="COILED-COIL DOMAIN-CONTAINING PROTEIN 24"/>
    <property type="match status" value="1"/>
</dbReference>
<gene>
    <name evidence="2" type="ORF">PMEA_00015195</name>
</gene>
<name>A0AAU9X0Q3_9CNID</name>
<feature type="compositionally biased region" description="Basic and acidic residues" evidence="1">
    <location>
        <begin position="370"/>
        <end position="379"/>
    </location>
</feature>
<evidence type="ECO:0000313" key="3">
    <source>
        <dbReference type="Proteomes" id="UP001159428"/>
    </source>
</evidence>
<protein>
    <recommendedName>
        <fullName evidence="4">Coiled-coil domain-containing protein 24</fullName>
    </recommendedName>
</protein>
<proteinExistence type="predicted"/>
<comment type="caution">
    <text evidence="2">The sequence shown here is derived from an EMBL/GenBank/DDBJ whole genome shotgun (WGS) entry which is preliminary data.</text>
</comment>
<feature type="region of interest" description="Disordered" evidence="1">
    <location>
        <begin position="138"/>
        <end position="180"/>
    </location>
</feature>
<dbReference type="AlphaFoldDB" id="A0AAU9X0Q3"/>
<feature type="compositionally biased region" description="Polar residues" evidence="1">
    <location>
        <begin position="166"/>
        <end position="179"/>
    </location>
</feature>
<dbReference type="Proteomes" id="UP001159428">
    <property type="component" value="Unassembled WGS sequence"/>
</dbReference>
<dbReference type="Pfam" id="PF15669">
    <property type="entry name" value="CCDC24"/>
    <property type="match status" value="1"/>
</dbReference>
<feature type="region of interest" description="Disordered" evidence="1">
    <location>
        <begin position="260"/>
        <end position="379"/>
    </location>
</feature>
<evidence type="ECO:0008006" key="4">
    <source>
        <dbReference type="Google" id="ProtNLM"/>
    </source>
</evidence>
<organism evidence="2 3">
    <name type="scientific">Pocillopora meandrina</name>
    <dbReference type="NCBI Taxonomy" id="46732"/>
    <lineage>
        <taxon>Eukaryota</taxon>
        <taxon>Metazoa</taxon>
        <taxon>Cnidaria</taxon>
        <taxon>Anthozoa</taxon>
        <taxon>Hexacorallia</taxon>
        <taxon>Scleractinia</taxon>
        <taxon>Astrocoeniina</taxon>
        <taxon>Pocilloporidae</taxon>
        <taxon>Pocillopora</taxon>
    </lineage>
</organism>
<reference evidence="2 3" key="1">
    <citation type="submission" date="2022-05" db="EMBL/GenBank/DDBJ databases">
        <authorList>
            <consortium name="Genoscope - CEA"/>
            <person name="William W."/>
        </authorList>
    </citation>
    <scope>NUCLEOTIDE SEQUENCE [LARGE SCALE GENOMIC DNA]</scope>
</reference>
<dbReference type="InterPro" id="IPR031367">
    <property type="entry name" value="CCDC24"/>
</dbReference>
<accession>A0AAU9X0Q3</accession>
<dbReference type="EMBL" id="CALNXJ010000027">
    <property type="protein sequence ID" value="CAH3132789.1"/>
    <property type="molecule type" value="Genomic_DNA"/>
</dbReference>
<keyword evidence="3" id="KW-1185">Reference proteome</keyword>
<dbReference type="PANTHER" id="PTHR28601">
    <property type="entry name" value="COILED-COIL DOMAIN-CONTAINING PROTEIN 24"/>
    <property type="match status" value="1"/>
</dbReference>
<feature type="compositionally biased region" description="Low complexity" evidence="1">
    <location>
        <begin position="138"/>
        <end position="153"/>
    </location>
</feature>
<evidence type="ECO:0000256" key="1">
    <source>
        <dbReference type="SAM" id="MobiDB-lite"/>
    </source>
</evidence>
<sequence>MCADLSTSMEWRPEAFESRPSLWKFIEEYVPESERIEIKEALGEDLVDETLDLHNEASTLLEIWQDYREETEKEEREKALQRHLHRLPEPPMIRENLKKEIKMFVEMLQQKAKEEGRNPSNILSEKESDIVEYVFDNTAARPSSSSSRPSTAHSSRDGRQTPMRATPSSDGSRCASSLSDHLESMNDKLNALEIDRITHHLRQLLEEEKEGLLGDIAFLQDCLMEESDYRGQVTSPNEPEPSLRDLRDLGTKLEKELLNNVSAVARQPQRRLSDSKRQSLLEEKPQRRRESTEAEPHPIPRPPPSSHDRRYHGTVPNRVLTSKSSEISGVPRGQFSPSPPTSANQKRLTPSPPTSAKTVRPGSAARFRKMVVDCRDSGR</sequence>
<feature type="compositionally biased region" description="Basic and acidic residues" evidence="1">
    <location>
        <begin position="271"/>
        <end position="298"/>
    </location>
</feature>
<evidence type="ECO:0000313" key="2">
    <source>
        <dbReference type="EMBL" id="CAH3132789.1"/>
    </source>
</evidence>